<dbReference type="PROSITE" id="PS51375">
    <property type="entry name" value="PPR"/>
    <property type="match status" value="1"/>
</dbReference>
<sequence>MDSSILSINLVEGKGPFKALNVVIMGFTPLCIVIGVGGLPLMTDSALKLFENMTVKTTVTWNSILVGYSRKPGENDRILNPDPVSYNRMLACYLHNTDLDTATGFFDKMPVKDTASWNTMISGFAQNGKMGKAHELFLVMPKKNSVSWSAMNVGCGELESAEELFKIAPVKSVVAWTAMITGYMKFGKIGLAEKMFQEVPVKILVWRMPGDCLMSSEKRFGYLECNDFWLCSTWSRIHKNLELAEYAARSLVQLAYVYTSMNRWDYVAIIRWLMRENNVVKTPGYRWIEVENLVHEFRSGDRVHPELAFIHEKLEKLEKKMKFAGYSPDLEFALHDVREEQKEQLLLWHSEKLAIAFGLMKVPPGTLIRVFKNLRVCGDCHLATKYISAIERREIIVRDTTRFYHFKVGICSCGDYW</sequence>
<dbReference type="PANTHER" id="PTHR47926:SF468">
    <property type="entry name" value="PENTATRICOPEPTIDE REPEAT-CONTAINING PROTEIN"/>
    <property type="match status" value="1"/>
</dbReference>
<keyword evidence="4" id="KW-0812">Transmembrane</keyword>
<dbReference type="Pfam" id="PF14432">
    <property type="entry name" value="DYW_deaminase"/>
    <property type="match status" value="1"/>
</dbReference>
<name>A0A6A1UXF3_9ROSI</name>
<keyword evidence="7" id="KW-1185">Reference proteome</keyword>
<dbReference type="InterPro" id="IPR011990">
    <property type="entry name" value="TPR-like_helical_dom_sf"/>
</dbReference>
<dbReference type="NCBIfam" id="TIGR00756">
    <property type="entry name" value="PPR"/>
    <property type="match status" value="1"/>
</dbReference>
<dbReference type="InterPro" id="IPR032867">
    <property type="entry name" value="DYW_dom"/>
</dbReference>
<feature type="repeat" description="PPR" evidence="3">
    <location>
        <begin position="113"/>
        <end position="147"/>
    </location>
</feature>
<gene>
    <name evidence="6" type="ORF">CJ030_MR7G016703</name>
</gene>
<dbReference type="EMBL" id="RXIC02000025">
    <property type="protein sequence ID" value="KAB1205059.1"/>
    <property type="molecule type" value="Genomic_DNA"/>
</dbReference>
<dbReference type="GO" id="GO:0009451">
    <property type="term" value="P:RNA modification"/>
    <property type="evidence" value="ECO:0007669"/>
    <property type="project" value="InterPro"/>
</dbReference>
<comment type="caution">
    <text evidence="6">The sequence shown here is derived from an EMBL/GenBank/DDBJ whole genome shotgun (WGS) entry which is preliminary data.</text>
</comment>
<feature type="transmembrane region" description="Helical" evidence="4">
    <location>
        <begin position="20"/>
        <end position="43"/>
    </location>
</feature>
<keyword evidence="4" id="KW-0472">Membrane</keyword>
<dbReference type="Proteomes" id="UP000516437">
    <property type="component" value="Chromosome 7"/>
</dbReference>
<evidence type="ECO:0000256" key="1">
    <source>
        <dbReference type="ARBA" id="ARBA00006643"/>
    </source>
</evidence>
<reference evidence="6 7" key="1">
    <citation type="journal article" date="2019" name="Plant Biotechnol. J.">
        <title>The red bayberry genome and genetic basis of sex determination.</title>
        <authorList>
            <person name="Jia H.M."/>
            <person name="Jia H.J."/>
            <person name="Cai Q.L."/>
            <person name="Wang Y."/>
            <person name="Zhao H.B."/>
            <person name="Yang W.F."/>
            <person name="Wang G.Y."/>
            <person name="Li Y.H."/>
            <person name="Zhan D.L."/>
            <person name="Shen Y.T."/>
            <person name="Niu Q.F."/>
            <person name="Chang L."/>
            <person name="Qiu J."/>
            <person name="Zhao L."/>
            <person name="Xie H.B."/>
            <person name="Fu W.Y."/>
            <person name="Jin J."/>
            <person name="Li X.W."/>
            <person name="Jiao Y."/>
            <person name="Zhou C.C."/>
            <person name="Tu T."/>
            <person name="Chai C.Y."/>
            <person name="Gao J.L."/>
            <person name="Fan L.J."/>
            <person name="van de Weg E."/>
            <person name="Wang J.Y."/>
            <person name="Gao Z.S."/>
        </authorList>
    </citation>
    <scope>NUCLEOTIDE SEQUENCE [LARGE SCALE GENOMIC DNA]</scope>
    <source>
        <tissue evidence="6">Leaves</tissue>
    </source>
</reference>
<comment type="similarity">
    <text evidence="1">Belongs to the PPR family. PCMP-H subfamily.</text>
</comment>
<keyword evidence="4" id="KW-1133">Transmembrane helix</keyword>
<evidence type="ECO:0000256" key="2">
    <source>
        <dbReference type="ARBA" id="ARBA00022737"/>
    </source>
</evidence>
<dbReference type="InterPro" id="IPR046960">
    <property type="entry name" value="PPR_At4g14850-like_plant"/>
</dbReference>
<proteinExistence type="inferred from homology"/>
<dbReference type="PANTHER" id="PTHR47926">
    <property type="entry name" value="PENTATRICOPEPTIDE REPEAT-CONTAINING PROTEIN"/>
    <property type="match status" value="1"/>
</dbReference>
<feature type="domain" description="DYW" evidence="5">
    <location>
        <begin position="325"/>
        <end position="417"/>
    </location>
</feature>
<dbReference type="GO" id="GO:0008270">
    <property type="term" value="F:zinc ion binding"/>
    <property type="evidence" value="ECO:0007669"/>
    <property type="project" value="InterPro"/>
</dbReference>
<dbReference type="OrthoDB" id="185373at2759"/>
<dbReference type="GO" id="GO:0003723">
    <property type="term" value="F:RNA binding"/>
    <property type="evidence" value="ECO:0007669"/>
    <property type="project" value="InterPro"/>
</dbReference>
<organism evidence="6 7">
    <name type="scientific">Morella rubra</name>
    <name type="common">Chinese bayberry</name>
    <dbReference type="NCBI Taxonomy" id="262757"/>
    <lineage>
        <taxon>Eukaryota</taxon>
        <taxon>Viridiplantae</taxon>
        <taxon>Streptophyta</taxon>
        <taxon>Embryophyta</taxon>
        <taxon>Tracheophyta</taxon>
        <taxon>Spermatophyta</taxon>
        <taxon>Magnoliopsida</taxon>
        <taxon>eudicotyledons</taxon>
        <taxon>Gunneridae</taxon>
        <taxon>Pentapetalae</taxon>
        <taxon>rosids</taxon>
        <taxon>fabids</taxon>
        <taxon>Fagales</taxon>
        <taxon>Myricaceae</taxon>
        <taxon>Morella</taxon>
    </lineage>
</organism>
<dbReference type="Pfam" id="PF01535">
    <property type="entry name" value="PPR"/>
    <property type="match status" value="3"/>
</dbReference>
<accession>A0A6A1UXF3</accession>
<evidence type="ECO:0000313" key="6">
    <source>
        <dbReference type="EMBL" id="KAB1205059.1"/>
    </source>
</evidence>
<dbReference type="Gene3D" id="1.25.40.10">
    <property type="entry name" value="Tetratricopeptide repeat domain"/>
    <property type="match status" value="2"/>
</dbReference>
<keyword evidence="2" id="KW-0677">Repeat</keyword>
<dbReference type="AlphaFoldDB" id="A0A6A1UXF3"/>
<evidence type="ECO:0000256" key="3">
    <source>
        <dbReference type="PROSITE-ProRule" id="PRU00708"/>
    </source>
</evidence>
<evidence type="ECO:0000259" key="5">
    <source>
        <dbReference type="Pfam" id="PF14432"/>
    </source>
</evidence>
<dbReference type="InterPro" id="IPR002885">
    <property type="entry name" value="PPR_rpt"/>
</dbReference>
<evidence type="ECO:0000256" key="4">
    <source>
        <dbReference type="SAM" id="Phobius"/>
    </source>
</evidence>
<evidence type="ECO:0000313" key="7">
    <source>
        <dbReference type="Proteomes" id="UP000516437"/>
    </source>
</evidence>
<protein>
    <recommendedName>
        <fullName evidence="5">DYW domain-containing protein</fullName>
    </recommendedName>
</protein>